<evidence type="ECO:0000256" key="1">
    <source>
        <dbReference type="ARBA" id="ARBA00022553"/>
    </source>
</evidence>
<dbReference type="InterPro" id="IPR001789">
    <property type="entry name" value="Sig_transdc_resp-reg_receiver"/>
</dbReference>
<comment type="caution">
    <text evidence="5">The sequence shown here is derived from an EMBL/GenBank/DDBJ whole genome shotgun (WGS) entry which is preliminary data.</text>
</comment>
<evidence type="ECO:0000313" key="5">
    <source>
        <dbReference type="EMBL" id="EAU63083.1"/>
    </source>
</evidence>
<dbReference type="Pfam" id="PF00072">
    <property type="entry name" value="Response_reg"/>
    <property type="match status" value="1"/>
</dbReference>
<feature type="modified residue" description="4-aspartylphosphate" evidence="2">
    <location>
        <position position="59"/>
    </location>
</feature>
<organism evidence="5 6">
    <name type="scientific">Stigmatella aurantiaca (strain DW4/3-1)</name>
    <dbReference type="NCBI Taxonomy" id="378806"/>
    <lineage>
        <taxon>Bacteria</taxon>
        <taxon>Pseudomonadati</taxon>
        <taxon>Myxococcota</taxon>
        <taxon>Myxococcia</taxon>
        <taxon>Myxococcales</taxon>
        <taxon>Cystobacterineae</taxon>
        <taxon>Archangiaceae</taxon>
        <taxon>Stigmatella</taxon>
    </lineage>
</organism>
<gene>
    <name evidence="5" type="ORF">STIAU_0937</name>
</gene>
<dbReference type="Pfam" id="PF14332">
    <property type="entry name" value="DUF4388"/>
    <property type="match status" value="1"/>
</dbReference>
<dbReference type="AlphaFoldDB" id="Q08RH2"/>
<dbReference type="GO" id="GO:0000160">
    <property type="term" value="P:phosphorelay signal transduction system"/>
    <property type="evidence" value="ECO:0007669"/>
    <property type="project" value="InterPro"/>
</dbReference>
<dbReference type="InterPro" id="IPR025497">
    <property type="entry name" value="PatA-like_N"/>
</dbReference>
<dbReference type="Proteomes" id="UP000032702">
    <property type="component" value="Unassembled WGS sequence"/>
</dbReference>
<evidence type="ECO:0000256" key="2">
    <source>
        <dbReference type="PROSITE-ProRule" id="PRU00169"/>
    </source>
</evidence>
<name>Q08RH2_STIAD</name>
<dbReference type="SMART" id="SM00448">
    <property type="entry name" value="REC"/>
    <property type="match status" value="1"/>
</dbReference>
<dbReference type="EMBL" id="AAMD01000185">
    <property type="protein sequence ID" value="EAU63083.1"/>
    <property type="molecule type" value="Genomic_DNA"/>
</dbReference>
<evidence type="ECO:0000256" key="3">
    <source>
        <dbReference type="SAM" id="MobiDB-lite"/>
    </source>
</evidence>
<dbReference type="PANTHER" id="PTHR44591:SF23">
    <property type="entry name" value="CHEY SUBFAMILY"/>
    <property type="match status" value="1"/>
</dbReference>
<dbReference type="SUPFAM" id="SSF52172">
    <property type="entry name" value="CheY-like"/>
    <property type="match status" value="1"/>
</dbReference>
<dbReference type="Gene3D" id="3.40.50.2300">
    <property type="match status" value="1"/>
</dbReference>
<reference evidence="5 6" key="1">
    <citation type="submission" date="2006-04" db="EMBL/GenBank/DDBJ databases">
        <authorList>
            <person name="Nierman W.C."/>
        </authorList>
    </citation>
    <scope>NUCLEOTIDE SEQUENCE [LARGE SCALE GENOMIC DNA]</scope>
    <source>
        <strain evidence="5 6">DW4/3-1</strain>
    </source>
</reference>
<accession>Q08RH2</accession>
<dbReference type="InterPro" id="IPR050595">
    <property type="entry name" value="Bact_response_regulator"/>
</dbReference>
<evidence type="ECO:0000313" key="6">
    <source>
        <dbReference type="Proteomes" id="UP000032702"/>
    </source>
</evidence>
<sequence length="482" mass="53269">MLWSCPPMARLLIIEDNPELASLMVAAAQSRGHHAQAVHTGEAALALLRPRAFDAAVVDLLLPDIRGSEVLTALVPNDIPAIAISGVFKGDRFAQEAVNVHGARAFFEKPFELDALLDALEQKCGLPSVALPPPPPPEAHETEEAVLDLMDLLVPEDEVEELVPLAVTPPPLPPRPREVTSLPEPHEAVEPGVPSVPEAPPEPEMVLPFGEREKVWTKTAPVEAAPAPRTRRRVLPEWSLEGEIKEATVPRLLNAYYEARHNGELKLKQGQVLKVIYFEAGRPVYAASNLANERFARFALRRGVLNGEGLQAVTALAKENVRTGEAMIRLGFVDAERHRQLVEEQVKEILWSTFGWTEGGYGFSPMRLQRSGRVKLSIFPGDLLLEGVLKMETLVTLRQKMAAQRRLFPTANPPYALHELRLSGPQAMLLAYSDGSKTVEDLLTLTDLSERETLATLRGLELMGVLEERREEPSRRRITFGL</sequence>
<keyword evidence="1 2" id="KW-0597">Phosphoprotein</keyword>
<dbReference type="PANTHER" id="PTHR44591">
    <property type="entry name" value="STRESS RESPONSE REGULATOR PROTEIN 1"/>
    <property type="match status" value="1"/>
</dbReference>
<feature type="region of interest" description="Disordered" evidence="3">
    <location>
        <begin position="166"/>
        <end position="201"/>
    </location>
</feature>
<protein>
    <submittedName>
        <fullName evidence="5">Response regulator receiver domain protein</fullName>
    </submittedName>
</protein>
<dbReference type="CDD" id="cd00156">
    <property type="entry name" value="REC"/>
    <property type="match status" value="1"/>
</dbReference>
<feature type="domain" description="Response regulatory" evidence="4">
    <location>
        <begin position="10"/>
        <end position="124"/>
    </location>
</feature>
<evidence type="ECO:0000259" key="4">
    <source>
        <dbReference type="PROSITE" id="PS50110"/>
    </source>
</evidence>
<dbReference type="PROSITE" id="PS50110">
    <property type="entry name" value="RESPONSE_REGULATORY"/>
    <property type="match status" value="1"/>
</dbReference>
<dbReference type="PATRIC" id="fig|378806.16.peg.1938"/>
<proteinExistence type="predicted"/>
<dbReference type="InterPro" id="IPR011006">
    <property type="entry name" value="CheY-like_superfamily"/>
</dbReference>